<evidence type="ECO:0000256" key="2">
    <source>
        <dbReference type="ARBA" id="ARBA00023125"/>
    </source>
</evidence>
<reference evidence="5 6" key="1">
    <citation type="submission" date="2021-01" db="EMBL/GenBank/DDBJ databases">
        <title>Whole genome shotgun sequence of Catellatospora chokoriensis NBRC 107358.</title>
        <authorList>
            <person name="Komaki H."/>
            <person name="Tamura T."/>
        </authorList>
    </citation>
    <scope>NUCLEOTIDE SEQUENCE [LARGE SCALE GENOMIC DNA]</scope>
    <source>
        <strain evidence="5 6">NBRC 107358</strain>
    </source>
</reference>
<dbReference type="Gene3D" id="3.40.50.2300">
    <property type="match status" value="1"/>
</dbReference>
<keyword evidence="3" id="KW-0804">Transcription</keyword>
<gene>
    <name evidence="5" type="ORF">Cch02nite_63360</name>
</gene>
<dbReference type="PROSITE" id="PS50043">
    <property type="entry name" value="HTH_LUXR_2"/>
    <property type="match status" value="1"/>
</dbReference>
<proteinExistence type="predicted"/>
<dbReference type="PANTHER" id="PTHR44688:SF16">
    <property type="entry name" value="DNA-BINDING TRANSCRIPTIONAL ACTIVATOR DEVR_DOSR"/>
    <property type="match status" value="1"/>
</dbReference>
<evidence type="ECO:0000256" key="3">
    <source>
        <dbReference type="ARBA" id="ARBA00023163"/>
    </source>
</evidence>
<dbReference type="Proteomes" id="UP000619293">
    <property type="component" value="Unassembled WGS sequence"/>
</dbReference>
<organism evidence="5 6">
    <name type="scientific">Catellatospora chokoriensis</name>
    <dbReference type="NCBI Taxonomy" id="310353"/>
    <lineage>
        <taxon>Bacteria</taxon>
        <taxon>Bacillati</taxon>
        <taxon>Actinomycetota</taxon>
        <taxon>Actinomycetes</taxon>
        <taxon>Micromonosporales</taxon>
        <taxon>Micromonosporaceae</taxon>
        <taxon>Catellatospora</taxon>
    </lineage>
</organism>
<evidence type="ECO:0000313" key="5">
    <source>
        <dbReference type="EMBL" id="GIF92892.1"/>
    </source>
</evidence>
<dbReference type="EMBL" id="BONG01000052">
    <property type="protein sequence ID" value="GIF92892.1"/>
    <property type="molecule type" value="Genomic_DNA"/>
</dbReference>
<comment type="caution">
    <text evidence="5">The sequence shown here is derived from an EMBL/GenBank/DDBJ whole genome shotgun (WGS) entry which is preliminary data.</text>
</comment>
<dbReference type="CDD" id="cd06170">
    <property type="entry name" value="LuxR_C_like"/>
    <property type="match status" value="1"/>
</dbReference>
<feature type="domain" description="HTH luxR-type" evidence="4">
    <location>
        <begin position="168"/>
        <end position="233"/>
    </location>
</feature>
<dbReference type="InterPro" id="IPR000792">
    <property type="entry name" value="Tscrpt_reg_LuxR_C"/>
</dbReference>
<dbReference type="PROSITE" id="PS00622">
    <property type="entry name" value="HTH_LUXR_1"/>
    <property type="match status" value="1"/>
</dbReference>
<dbReference type="PANTHER" id="PTHR44688">
    <property type="entry name" value="DNA-BINDING TRANSCRIPTIONAL ACTIVATOR DEVR_DOSR"/>
    <property type="match status" value="1"/>
</dbReference>
<evidence type="ECO:0000256" key="1">
    <source>
        <dbReference type="ARBA" id="ARBA00023015"/>
    </source>
</evidence>
<dbReference type="GO" id="GO:0003677">
    <property type="term" value="F:DNA binding"/>
    <property type="evidence" value="ECO:0007669"/>
    <property type="project" value="UniProtKB-KW"/>
</dbReference>
<sequence length="241" mass="26091">MTTVTLYSVPKAPDLPREDYGPLRIRVFVADDNLVMRTGLRSILETHARVAVVGEAAADPDSLHRGRRLSPDVIVLGTGRHQLEQTLAGVAAAAAVLVVADTDESHQVQHALRLGVTSYLVHGQFTADDLVGAVLSTARREPCLSPGVLSGIVGTFRDAALPQPTVVAPPADHRLSRREAELMELIVLGRTNREIAQTLYISEKTVKNHVNHIYAKLSARNRAEVIAVWLGLRAAPDRFAA</sequence>
<keyword evidence="6" id="KW-1185">Reference proteome</keyword>
<evidence type="ECO:0000313" key="6">
    <source>
        <dbReference type="Proteomes" id="UP000619293"/>
    </source>
</evidence>
<dbReference type="PRINTS" id="PR00038">
    <property type="entry name" value="HTHLUXR"/>
</dbReference>
<dbReference type="SUPFAM" id="SSF52172">
    <property type="entry name" value="CheY-like"/>
    <property type="match status" value="1"/>
</dbReference>
<protein>
    <submittedName>
        <fullName evidence="5">DNA-binding response regulator</fullName>
    </submittedName>
</protein>
<dbReference type="AlphaFoldDB" id="A0A8J3NUC2"/>
<dbReference type="Pfam" id="PF00196">
    <property type="entry name" value="GerE"/>
    <property type="match status" value="1"/>
</dbReference>
<dbReference type="InterPro" id="IPR011006">
    <property type="entry name" value="CheY-like_superfamily"/>
</dbReference>
<dbReference type="GO" id="GO:0006355">
    <property type="term" value="P:regulation of DNA-templated transcription"/>
    <property type="evidence" value="ECO:0007669"/>
    <property type="project" value="InterPro"/>
</dbReference>
<name>A0A8J3NUC2_9ACTN</name>
<keyword evidence="1" id="KW-0805">Transcription regulation</keyword>
<accession>A0A8J3NUC2</accession>
<dbReference type="SUPFAM" id="SSF46894">
    <property type="entry name" value="C-terminal effector domain of the bipartite response regulators"/>
    <property type="match status" value="1"/>
</dbReference>
<keyword evidence="2 5" id="KW-0238">DNA-binding</keyword>
<evidence type="ECO:0000259" key="4">
    <source>
        <dbReference type="PROSITE" id="PS50043"/>
    </source>
</evidence>
<dbReference type="SMART" id="SM00421">
    <property type="entry name" value="HTH_LUXR"/>
    <property type="match status" value="1"/>
</dbReference>
<dbReference type="InterPro" id="IPR016032">
    <property type="entry name" value="Sig_transdc_resp-reg_C-effctor"/>
</dbReference>